<dbReference type="GO" id="GO:0005829">
    <property type="term" value="C:cytosol"/>
    <property type="evidence" value="ECO:0007669"/>
    <property type="project" value="TreeGrafter"/>
</dbReference>
<dbReference type="FunFam" id="3.40.250.10:FF:000001">
    <property type="entry name" value="Sulfurtransferase"/>
    <property type="match status" value="1"/>
</dbReference>
<dbReference type="EC" id="2.8.1.2" evidence="6"/>
<dbReference type="GeneID" id="30321774"/>
<dbReference type="CDD" id="cd01449">
    <property type="entry name" value="TST_Repeat_2"/>
    <property type="match status" value="1"/>
</dbReference>
<dbReference type="CDD" id="cd01448">
    <property type="entry name" value="TST_Repeat_1"/>
    <property type="match status" value="1"/>
</dbReference>
<name>A0A0F7D2E2_SERFO</name>
<evidence type="ECO:0000313" key="6">
    <source>
        <dbReference type="EMBL" id="VEI66990.1"/>
    </source>
</evidence>
<dbReference type="PANTHER" id="PTHR11364">
    <property type="entry name" value="THIOSULFATE SULFERTANSFERASE"/>
    <property type="match status" value="1"/>
</dbReference>
<protein>
    <submittedName>
        <fullName evidence="6">3-mercaptopyruvate sulfurtransferase</fullName>
        <ecNumber evidence="6">2.8.1.2</ecNumber>
    </submittedName>
</protein>
<dbReference type="FunFam" id="3.40.250.10:FF:000015">
    <property type="entry name" value="Sulfurtransferase"/>
    <property type="match status" value="1"/>
</dbReference>
<accession>A0A0F7D2E2</accession>
<dbReference type="InterPro" id="IPR001307">
    <property type="entry name" value="Thiosulphate_STrfase_CS"/>
</dbReference>
<evidence type="ECO:0000313" key="7">
    <source>
        <dbReference type="Proteomes" id="UP000270487"/>
    </source>
</evidence>
<dbReference type="InterPro" id="IPR036873">
    <property type="entry name" value="Rhodanese-like_dom_sf"/>
</dbReference>
<keyword evidence="3 6" id="KW-0808">Transferase</keyword>
<evidence type="ECO:0000256" key="1">
    <source>
        <dbReference type="ARBA" id="ARBA00004496"/>
    </source>
</evidence>
<reference evidence="6 7" key="1">
    <citation type="submission" date="2018-12" db="EMBL/GenBank/DDBJ databases">
        <authorList>
            <consortium name="Pathogen Informatics"/>
        </authorList>
    </citation>
    <scope>NUCLEOTIDE SEQUENCE [LARGE SCALE GENOMIC DNA]</scope>
    <source>
        <strain evidence="6 7">NCTC13193</strain>
    </source>
</reference>
<sequence>MNSAFLVTAQWLEQHINDENLTLVDVRMAPVGQVPKQDMLAEFERGHIPGAVYFDIDDVADKNTTLPHMLPTAEAFAAAVGKLGINDQQTIVFYDGGNQFSAPRGWWTFRNFGAQNVFVLDEGLQGWTSRGNALETGPAQPTPAIFRSHFNAEAVVDMQQVEQAMNDQRQILDARAAPRFYAQAPEPRPGLHRGHIPGSINIPYGDLLENGRFKSLEALKKTFDEKGVDINAPTIVSCGSGVTAAVLAFGLQSLGAKQVKLYDGAWSEWGALSGKQPIAQDESTDH</sequence>
<dbReference type="KEGG" id="sfw:WN53_16495"/>
<dbReference type="AlphaFoldDB" id="A0A0F7D2E2"/>
<dbReference type="InterPro" id="IPR045078">
    <property type="entry name" value="TST/MPST-like"/>
</dbReference>
<dbReference type="Proteomes" id="UP000270487">
    <property type="component" value="Chromosome"/>
</dbReference>
<comment type="catalytic activity">
    <reaction evidence="5">
        <text>2-oxo-3-sulfanylpropanoate + [thioredoxin]-dithiol = [thioredoxin]-disulfide + hydrogen sulfide + pyruvate + H(+)</text>
        <dbReference type="Rhea" id="RHEA:21740"/>
        <dbReference type="Rhea" id="RHEA-COMP:10698"/>
        <dbReference type="Rhea" id="RHEA-COMP:10700"/>
        <dbReference type="ChEBI" id="CHEBI:15361"/>
        <dbReference type="ChEBI" id="CHEBI:15378"/>
        <dbReference type="ChEBI" id="CHEBI:29919"/>
        <dbReference type="ChEBI" id="CHEBI:29950"/>
        <dbReference type="ChEBI" id="CHEBI:50058"/>
        <dbReference type="ChEBI" id="CHEBI:57678"/>
        <dbReference type="EC" id="2.8.1.2"/>
    </reaction>
    <physiologicalReaction direction="left-to-right" evidence="5">
        <dbReference type="Rhea" id="RHEA:21741"/>
    </physiologicalReaction>
</comment>
<gene>
    <name evidence="6" type="primary">sseA</name>
    <name evidence="6" type="ORF">NCTC13193_01822</name>
</gene>
<dbReference type="PROSITE" id="PS00683">
    <property type="entry name" value="RHODANESE_2"/>
    <property type="match status" value="1"/>
</dbReference>
<organism evidence="6 7">
    <name type="scientific">Serratia fonticola</name>
    <dbReference type="NCBI Taxonomy" id="47917"/>
    <lineage>
        <taxon>Bacteria</taxon>
        <taxon>Pseudomonadati</taxon>
        <taxon>Pseudomonadota</taxon>
        <taxon>Gammaproteobacteria</taxon>
        <taxon>Enterobacterales</taxon>
        <taxon>Yersiniaceae</taxon>
        <taxon>Serratia</taxon>
    </lineage>
</organism>
<dbReference type="RefSeq" id="WP_024486425.1">
    <property type="nucleotide sequence ID" value="NZ_CAMISI010000013.1"/>
</dbReference>
<dbReference type="SUPFAM" id="SSF52821">
    <property type="entry name" value="Rhodanese/Cell cycle control phosphatase"/>
    <property type="match status" value="2"/>
</dbReference>
<proteinExistence type="predicted"/>
<evidence type="ECO:0000256" key="4">
    <source>
        <dbReference type="ARBA" id="ARBA00022737"/>
    </source>
</evidence>
<dbReference type="EMBL" id="LR134492">
    <property type="protein sequence ID" value="VEI66990.1"/>
    <property type="molecule type" value="Genomic_DNA"/>
</dbReference>
<comment type="subcellular location">
    <subcellularLocation>
        <location evidence="1">Cytoplasm</location>
    </subcellularLocation>
</comment>
<evidence type="ECO:0000256" key="5">
    <source>
        <dbReference type="ARBA" id="ARBA00051793"/>
    </source>
</evidence>
<keyword evidence="6" id="KW-0670">Pyruvate</keyword>
<dbReference type="STRING" id="47917.AV650_11950"/>
<keyword evidence="4" id="KW-0677">Repeat</keyword>
<dbReference type="GO" id="GO:0016784">
    <property type="term" value="F:3-mercaptopyruvate sulfurtransferase activity"/>
    <property type="evidence" value="ECO:0007669"/>
    <property type="project" value="UniProtKB-EC"/>
</dbReference>
<dbReference type="Gene3D" id="3.40.250.10">
    <property type="entry name" value="Rhodanese-like domain"/>
    <property type="match status" value="2"/>
</dbReference>
<dbReference type="NCBIfam" id="NF008557">
    <property type="entry name" value="PRK11493.1"/>
    <property type="match status" value="1"/>
</dbReference>
<evidence type="ECO:0000256" key="3">
    <source>
        <dbReference type="ARBA" id="ARBA00022679"/>
    </source>
</evidence>
<keyword evidence="2" id="KW-0963">Cytoplasm</keyword>
<evidence type="ECO:0000256" key="2">
    <source>
        <dbReference type="ARBA" id="ARBA00022490"/>
    </source>
</evidence>
<dbReference type="SMART" id="SM00450">
    <property type="entry name" value="RHOD"/>
    <property type="match status" value="2"/>
</dbReference>
<dbReference type="GO" id="GO:0004792">
    <property type="term" value="F:thiosulfate-cyanide sulfurtransferase activity"/>
    <property type="evidence" value="ECO:0007669"/>
    <property type="project" value="InterPro"/>
</dbReference>
<dbReference type="InterPro" id="IPR001763">
    <property type="entry name" value="Rhodanese-like_dom"/>
</dbReference>
<dbReference type="PANTHER" id="PTHR11364:SF27">
    <property type="entry name" value="SULFURTRANSFERASE"/>
    <property type="match status" value="1"/>
</dbReference>
<dbReference type="PROSITE" id="PS50206">
    <property type="entry name" value="RHODANESE_3"/>
    <property type="match status" value="2"/>
</dbReference>
<dbReference type="PROSITE" id="PS00380">
    <property type="entry name" value="RHODANESE_1"/>
    <property type="match status" value="1"/>
</dbReference>
<dbReference type="Pfam" id="PF00581">
    <property type="entry name" value="Rhodanese"/>
    <property type="match status" value="2"/>
</dbReference>